<dbReference type="InterPro" id="IPR050287">
    <property type="entry name" value="MTA/SAH_deaminase"/>
</dbReference>
<protein>
    <submittedName>
        <fullName evidence="3">Cytosine/adenosine deaminase</fullName>
    </submittedName>
</protein>
<dbReference type="GO" id="GO:0016810">
    <property type="term" value="F:hydrolase activity, acting on carbon-nitrogen (but not peptide) bonds"/>
    <property type="evidence" value="ECO:0007669"/>
    <property type="project" value="InterPro"/>
</dbReference>
<dbReference type="EMBL" id="FNCH01000004">
    <property type="protein sequence ID" value="SDG17274.1"/>
    <property type="molecule type" value="Genomic_DNA"/>
</dbReference>
<dbReference type="Gene3D" id="2.30.40.10">
    <property type="entry name" value="Urease, subunit C, domain 1"/>
    <property type="match status" value="1"/>
</dbReference>
<feature type="domain" description="Amidohydrolase-related" evidence="2">
    <location>
        <begin position="53"/>
        <end position="373"/>
    </location>
</feature>
<evidence type="ECO:0000259" key="2">
    <source>
        <dbReference type="Pfam" id="PF01979"/>
    </source>
</evidence>
<dbReference type="InterPro" id="IPR032466">
    <property type="entry name" value="Metal_Hydrolase"/>
</dbReference>
<dbReference type="SUPFAM" id="SSF51556">
    <property type="entry name" value="Metallo-dependent hydrolases"/>
    <property type="match status" value="1"/>
</dbReference>
<dbReference type="RefSeq" id="WP_090498051.1">
    <property type="nucleotide sequence ID" value="NZ_FNCH01000004.1"/>
</dbReference>
<evidence type="ECO:0000313" key="4">
    <source>
        <dbReference type="Proteomes" id="UP000199643"/>
    </source>
</evidence>
<evidence type="ECO:0000256" key="1">
    <source>
        <dbReference type="ARBA" id="ARBA00022801"/>
    </source>
</evidence>
<dbReference type="InterPro" id="IPR011059">
    <property type="entry name" value="Metal-dep_hydrolase_composite"/>
</dbReference>
<keyword evidence="4" id="KW-1185">Reference proteome</keyword>
<dbReference type="Pfam" id="PF01979">
    <property type="entry name" value="Amidohydro_1"/>
    <property type="match status" value="1"/>
</dbReference>
<evidence type="ECO:0000313" key="3">
    <source>
        <dbReference type="EMBL" id="SDG17274.1"/>
    </source>
</evidence>
<dbReference type="Gene3D" id="3.20.20.140">
    <property type="entry name" value="Metal-dependent hydrolases"/>
    <property type="match status" value="1"/>
</dbReference>
<sequence>MLKYFSADWIFPVSSLPIKNGVVAVTPDGEIKEVFAEKDYLNLDLEIIKYNGVIVPGFVNTHCHLELSHMLGQIPEQTGLVEFVQHIIKSRNGDASRIDLAMQQADQQMFDNGIVAVGDISNQISSKKIKEKSKIYYHTFIEALGFNPERAAVIMDHLKEIKNDFEPLHATIVPHAPYTVSPELFELIRQEAEKSNAFISVHNQETVDENVFFESKTGGFLKLYEFLGMDIDFFDPTNKTSLKTWLPYIKKQKTLLVHNTVTNKADVEFAKQSNPNLYWCLCPQANLYIENALPDVDLLMDETVNITLGTDSLASNHQLNILSEMQTLQKYKQVPFEKLLSWGTINGAKFLELDQQMGTIEVGKKPGLNLIQLTADFIIESDQVKRLI</sequence>
<dbReference type="AlphaFoldDB" id="A0A1G7S2S5"/>
<dbReference type="SUPFAM" id="SSF51338">
    <property type="entry name" value="Composite domain of metallo-dependent hydrolases"/>
    <property type="match status" value="1"/>
</dbReference>
<dbReference type="InterPro" id="IPR006680">
    <property type="entry name" value="Amidohydro-rel"/>
</dbReference>
<dbReference type="STRING" id="405671.SAMN05421827_10415"/>
<name>A0A1G7S2S5_9SPHI</name>
<dbReference type="Proteomes" id="UP000199643">
    <property type="component" value="Unassembled WGS sequence"/>
</dbReference>
<reference evidence="4" key="1">
    <citation type="submission" date="2016-10" db="EMBL/GenBank/DDBJ databases">
        <authorList>
            <person name="Varghese N."/>
            <person name="Submissions S."/>
        </authorList>
    </citation>
    <scope>NUCLEOTIDE SEQUENCE [LARGE SCALE GENOMIC DNA]</scope>
    <source>
        <strain evidence="4">DSM 17933</strain>
    </source>
</reference>
<keyword evidence="1" id="KW-0378">Hydrolase</keyword>
<proteinExistence type="predicted"/>
<accession>A0A1G7S2S5</accession>
<dbReference type="PANTHER" id="PTHR43794">
    <property type="entry name" value="AMINOHYDROLASE SSNA-RELATED"/>
    <property type="match status" value="1"/>
</dbReference>
<dbReference type="PANTHER" id="PTHR43794:SF11">
    <property type="entry name" value="AMIDOHYDROLASE-RELATED DOMAIN-CONTAINING PROTEIN"/>
    <property type="match status" value="1"/>
</dbReference>
<gene>
    <name evidence="3" type="ORF">SAMN05421827_10415</name>
</gene>
<dbReference type="OrthoDB" id="9807210at2"/>
<organism evidence="3 4">
    <name type="scientific">Pedobacter terrae</name>
    <dbReference type="NCBI Taxonomy" id="405671"/>
    <lineage>
        <taxon>Bacteria</taxon>
        <taxon>Pseudomonadati</taxon>
        <taxon>Bacteroidota</taxon>
        <taxon>Sphingobacteriia</taxon>
        <taxon>Sphingobacteriales</taxon>
        <taxon>Sphingobacteriaceae</taxon>
        <taxon>Pedobacter</taxon>
    </lineage>
</organism>